<dbReference type="InParanoid" id="A0A0D0AVE2"/>
<keyword evidence="3" id="KW-1185">Reference proteome</keyword>
<name>A0A0D0AVE2_9AGAM</name>
<gene>
    <name evidence="2" type="ORF">CY34DRAFT_95395</name>
</gene>
<evidence type="ECO:0000256" key="1">
    <source>
        <dbReference type="SAM" id="MobiDB-lite"/>
    </source>
</evidence>
<feature type="compositionally biased region" description="Acidic residues" evidence="1">
    <location>
        <begin position="160"/>
        <end position="173"/>
    </location>
</feature>
<dbReference type="OrthoDB" id="3269232at2759"/>
<feature type="region of interest" description="Disordered" evidence="1">
    <location>
        <begin position="127"/>
        <end position="173"/>
    </location>
</feature>
<evidence type="ECO:0000313" key="3">
    <source>
        <dbReference type="Proteomes" id="UP000054485"/>
    </source>
</evidence>
<sequence length="173" mass="20304">EAYEREDYYKGALYGMQSTAVLQEMYCKILSSQLAAQEEKKLARKWEKLVGDGLPRLLTGDEFYHSVVDHNNVADAELAARESSQQERDERVSLMKAWKEEDTKRLERNEVCRQEYKEELRQWEEERAKGKVERRHMTHGKPKLGRLEAALPKPALAHIDEEENESDDSEEEY</sequence>
<organism evidence="2 3">
    <name type="scientific">Suillus luteus UH-Slu-Lm8-n1</name>
    <dbReference type="NCBI Taxonomy" id="930992"/>
    <lineage>
        <taxon>Eukaryota</taxon>
        <taxon>Fungi</taxon>
        <taxon>Dikarya</taxon>
        <taxon>Basidiomycota</taxon>
        <taxon>Agaricomycotina</taxon>
        <taxon>Agaricomycetes</taxon>
        <taxon>Agaricomycetidae</taxon>
        <taxon>Boletales</taxon>
        <taxon>Suillineae</taxon>
        <taxon>Suillaceae</taxon>
        <taxon>Suillus</taxon>
    </lineage>
</organism>
<dbReference type="STRING" id="930992.A0A0D0AVE2"/>
<proteinExistence type="predicted"/>
<accession>A0A0D0AVE2</accession>
<feature type="compositionally biased region" description="Basic residues" evidence="1">
    <location>
        <begin position="132"/>
        <end position="144"/>
    </location>
</feature>
<dbReference type="Proteomes" id="UP000054485">
    <property type="component" value="Unassembled WGS sequence"/>
</dbReference>
<dbReference type="HOGENOM" id="CLU_061607_2_1_1"/>
<dbReference type="AlphaFoldDB" id="A0A0D0AVE2"/>
<evidence type="ECO:0000313" key="2">
    <source>
        <dbReference type="EMBL" id="KIK35853.1"/>
    </source>
</evidence>
<protein>
    <submittedName>
        <fullName evidence="2">Uncharacterized protein</fullName>
    </submittedName>
</protein>
<feature type="non-terminal residue" evidence="2">
    <location>
        <position position="1"/>
    </location>
</feature>
<reference evidence="2 3" key="1">
    <citation type="submission" date="2014-04" db="EMBL/GenBank/DDBJ databases">
        <authorList>
            <consortium name="DOE Joint Genome Institute"/>
            <person name="Kuo A."/>
            <person name="Ruytinx J."/>
            <person name="Rineau F."/>
            <person name="Colpaert J."/>
            <person name="Kohler A."/>
            <person name="Nagy L.G."/>
            <person name="Floudas D."/>
            <person name="Copeland A."/>
            <person name="Barry K.W."/>
            <person name="Cichocki N."/>
            <person name="Veneault-Fourrey C."/>
            <person name="LaButti K."/>
            <person name="Lindquist E.A."/>
            <person name="Lipzen A."/>
            <person name="Lundell T."/>
            <person name="Morin E."/>
            <person name="Murat C."/>
            <person name="Sun H."/>
            <person name="Tunlid A."/>
            <person name="Henrissat B."/>
            <person name="Grigoriev I.V."/>
            <person name="Hibbett D.S."/>
            <person name="Martin F."/>
            <person name="Nordberg H.P."/>
            <person name="Cantor M.N."/>
            <person name="Hua S.X."/>
        </authorList>
    </citation>
    <scope>NUCLEOTIDE SEQUENCE [LARGE SCALE GENOMIC DNA]</scope>
    <source>
        <strain evidence="2 3">UH-Slu-Lm8-n1</strain>
    </source>
</reference>
<dbReference type="EMBL" id="KN835583">
    <property type="protein sequence ID" value="KIK35853.1"/>
    <property type="molecule type" value="Genomic_DNA"/>
</dbReference>
<reference evidence="3" key="2">
    <citation type="submission" date="2015-01" db="EMBL/GenBank/DDBJ databases">
        <title>Evolutionary Origins and Diversification of the Mycorrhizal Mutualists.</title>
        <authorList>
            <consortium name="DOE Joint Genome Institute"/>
            <consortium name="Mycorrhizal Genomics Consortium"/>
            <person name="Kohler A."/>
            <person name="Kuo A."/>
            <person name="Nagy L.G."/>
            <person name="Floudas D."/>
            <person name="Copeland A."/>
            <person name="Barry K.W."/>
            <person name="Cichocki N."/>
            <person name="Veneault-Fourrey C."/>
            <person name="LaButti K."/>
            <person name="Lindquist E.A."/>
            <person name="Lipzen A."/>
            <person name="Lundell T."/>
            <person name="Morin E."/>
            <person name="Murat C."/>
            <person name="Riley R."/>
            <person name="Ohm R."/>
            <person name="Sun H."/>
            <person name="Tunlid A."/>
            <person name="Henrissat B."/>
            <person name="Grigoriev I.V."/>
            <person name="Hibbett D.S."/>
            <person name="Martin F."/>
        </authorList>
    </citation>
    <scope>NUCLEOTIDE SEQUENCE [LARGE SCALE GENOMIC DNA]</scope>
    <source>
        <strain evidence="3">UH-Slu-Lm8-n1</strain>
    </source>
</reference>